<reference evidence="1 2" key="1">
    <citation type="journal article" date="2013" name="PLoS Pathog.">
        <title>Genomic analysis of the Kiwifruit pathogen Pseudomonas syringae pv. actinidiae provides insight into the origins of an emergent plant disease.</title>
        <authorList>
            <person name="McCann H.C."/>
            <person name="Rikkerink E.H."/>
            <person name="Bertels F."/>
            <person name="Fiers M."/>
            <person name="Lu A."/>
            <person name="Rees-George J."/>
            <person name="Andersen M.T."/>
            <person name="Gleave A.P."/>
            <person name="Haubold B."/>
            <person name="Wohlers M.W."/>
            <person name="Guttman D.S."/>
            <person name="Wang P.W."/>
            <person name="Straub C."/>
            <person name="Vanneste J.L."/>
            <person name="Rainey P.B."/>
            <person name="Templeton M.D."/>
        </authorList>
    </citation>
    <scope>NUCLEOTIDE SEQUENCE [LARGE SCALE GENOMIC DNA]</scope>
    <source>
        <strain evidence="1 2">ICMP 19096</strain>
    </source>
</reference>
<dbReference type="Proteomes" id="UP000018849">
    <property type="component" value="Unassembled WGS sequence"/>
</dbReference>
<dbReference type="AlphaFoldDB" id="A0A656JRX8"/>
<name>A0A656JRX8_PSESF</name>
<sequence>MVNPLSKQPLFAVDSDSLVRDFPFEVIQAQGIDWNVPIDAFLADAARAGRRYAALVYGDRSGVNQDGMTIATPPLEYVEARSGFKLMRSVSGEDYYVITSVLSQK</sequence>
<proteinExistence type="predicted"/>
<evidence type="ECO:0000313" key="1">
    <source>
        <dbReference type="EMBL" id="EPN48932.1"/>
    </source>
</evidence>
<comment type="caution">
    <text evidence="1">The sequence shown here is derived from an EMBL/GenBank/DDBJ whole genome shotgun (WGS) entry which is preliminary data.</text>
</comment>
<gene>
    <name evidence="1" type="ORF">A245_29413</name>
</gene>
<protein>
    <submittedName>
        <fullName evidence="1">Uncharacterized protein</fullName>
    </submittedName>
</protein>
<organism evidence="1 2">
    <name type="scientific">Pseudomonas syringae pv. actinidiae ICMP 19096</name>
    <dbReference type="NCBI Taxonomy" id="1194405"/>
    <lineage>
        <taxon>Bacteria</taxon>
        <taxon>Pseudomonadati</taxon>
        <taxon>Pseudomonadota</taxon>
        <taxon>Gammaproteobacteria</taxon>
        <taxon>Pseudomonadales</taxon>
        <taxon>Pseudomonadaceae</taxon>
        <taxon>Pseudomonas</taxon>
        <taxon>Pseudomonas syringae</taxon>
    </lineage>
</organism>
<accession>A0A656JRX8</accession>
<dbReference type="EMBL" id="AOKF01002518">
    <property type="protein sequence ID" value="EPN48932.1"/>
    <property type="molecule type" value="Genomic_DNA"/>
</dbReference>
<evidence type="ECO:0000313" key="2">
    <source>
        <dbReference type="Proteomes" id="UP000018849"/>
    </source>
</evidence>